<feature type="non-terminal residue" evidence="2">
    <location>
        <position position="102"/>
    </location>
</feature>
<feature type="region of interest" description="Disordered" evidence="1">
    <location>
        <begin position="64"/>
        <end position="87"/>
    </location>
</feature>
<dbReference type="EMBL" id="CAJNNV010005273">
    <property type="protein sequence ID" value="CAE8591876.1"/>
    <property type="molecule type" value="Genomic_DNA"/>
</dbReference>
<evidence type="ECO:0000313" key="2">
    <source>
        <dbReference type="EMBL" id="CAE8591876.1"/>
    </source>
</evidence>
<dbReference type="Proteomes" id="UP000654075">
    <property type="component" value="Unassembled WGS sequence"/>
</dbReference>
<sequence length="102" mass="10794">AQEGRRATASALRQTGGSVECPLDGRQCTRAAQGGVHWPAVKAAWPPRSSSDVMRSNHLMEFTSRAPTHHALAGSAPRRGRGARVGRRPDAGQLVVVLATCN</sequence>
<organism evidence="2 3">
    <name type="scientific">Polarella glacialis</name>
    <name type="common">Dinoflagellate</name>
    <dbReference type="NCBI Taxonomy" id="89957"/>
    <lineage>
        <taxon>Eukaryota</taxon>
        <taxon>Sar</taxon>
        <taxon>Alveolata</taxon>
        <taxon>Dinophyceae</taxon>
        <taxon>Suessiales</taxon>
        <taxon>Suessiaceae</taxon>
        <taxon>Polarella</taxon>
    </lineage>
</organism>
<gene>
    <name evidence="2" type="ORF">PGLA1383_LOCUS10536</name>
</gene>
<comment type="caution">
    <text evidence="2">The sequence shown here is derived from an EMBL/GenBank/DDBJ whole genome shotgun (WGS) entry which is preliminary data.</text>
</comment>
<name>A0A813DRH5_POLGL</name>
<dbReference type="AlphaFoldDB" id="A0A813DRH5"/>
<reference evidence="2" key="1">
    <citation type="submission" date="2021-02" db="EMBL/GenBank/DDBJ databases">
        <authorList>
            <person name="Dougan E. K."/>
            <person name="Rhodes N."/>
            <person name="Thang M."/>
            <person name="Chan C."/>
        </authorList>
    </citation>
    <scope>NUCLEOTIDE SEQUENCE</scope>
</reference>
<evidence type="ECO:0000256" key="1">
    <source>
        <dbReference type="SAM" id="MobiDB-lite"/>
    </source>
</evidence>
<proteinExistence type="predicted"/>
<accession>A0A813DRH5</accession>
<evidence type="ECO:0000313" key="3">
    <source>
        <dbReference type="Proteomes" id="UP000654075"/>
    </source>
</evidence>
<protein>
    <submittedName>
        <fullName evidence="2">Uncharacterized protein</fullName>
    </submittedName>
</protein>
<keyword evidence="3" id="KW-1185">Reference proteome</keyword>